<evidence type="ECO:0000313" key="9">
    <source>
        <dbReference type="EMBL" id="ELS61870.1"/>
    </source>
</evidence>
<dbReference type="SUPFAM" id="SSF51735">
    <property type="entry name" value="NAD(P)-binding Rossmann-fold domains"/>
    <property type="match status" value="1"/>
</dbReference>
<dbReference type="CDD" id="cd00130">
    <property type="entry name" value="PAS"/>
    <property type="match status" value="2"/>
</dbReference>
<dbReference type="SUPFAM" id="SSF55785">
    <property type="entry name" value="PYP-like sensor domain (PAS domain)"/>
    <property type="match status" value="2"/>
</dbReference>
<dbReference type="Pfam" id="PF00989">
    <property type="entry name" value="PAS"/>
    <property type="match status" value="2"/>
</dbReference>
<dbReference type="Pfam" id="PF00158">
    <property type="entry name" value="Sigma54_activat"/>
    <property type="match status" value="1"/>
</dbReference>
<feature type="domain" description="PAC" evidence="8">
    <location>
        <begin position="178"/>
        <end position="230"/>
    </location>
</feature>
<dbReference type="PANTHER" id="PTHR32071">
    <property type="entry name" value="TRANSCRIPTIONAL REGULATORY PROTEIN"/>
    <property type="match status" value="1"/>
</dbReference>
<feature type="domain" description="Sigma-54 factor interaction" evidence="6">
    <location>
        <begin position="368"/>
        <end position="598"/>
    </location>
</feature>
<dbReference type="PROSITE" id="PS00676">
    <property type="entry name" value="SIGMA54_INTERACT_2"/>
    <property type="match status" value="1"/>
</dbReference>
<evidence type="ECO:0000259" key="6">
    <source>
        <dbReference type="PROSITE" id="PS50045"/>
    </source>
</evidence>
<dbReference type="SMART" id="SM00091">
    <property type="entry name" value="PAS"/>
    <property type="match status" value="2"/>
</dbReference>
<protein>
    <submittedName>
        <fullName evidence="9">Transcriptional regulator (Sigma-L-dependent)</fullName>
    </submittedName>
</protein>
<dbReference type="NCBIfam" id="TIGR00229">
    <property type="entry name" value="sensory_box"/>
    <property type="match status" value="2"/>
</dbReference>
<dbReference type="InterPro" id="IPR002197">
    <property type="entry name" value="HTH_Fis"/>
</dbReference>
<dbReference type="PROSITE" id="PS00675">
    <property type="entry name" value="SIGMA54_INTERACT_1"/>
    <property type="match status" value="1"/>
</dbReference>
<dbReference type="InterPro" id="IPR058031">
    <property type="entry name" value="AAA_lid_NorR"/>
</dbReference>
<evidence type="ECO:0000259" key="8">
    <source>
        <dbReference type="PROSITE" id="PS50113"/>
    </source>
</evidence>
<dbReference type="SUPFAM" id="SSF46689">
    <property type="entry name" value="Homeodomain-like"/>
    <property type="match status" value="1"/>
</dbReference>
<name>A0A9W5LJE0_9BACI</name>
<dbReference type="GO" id="GO:0006355">
    <property type="term" value="P:regulation of DNA-templated transcription"/>
    <property type="evidence" value="ECO:0007669"/>
    <property type="project" value="InterPro"/>
</dbReference>
<keyword evidence="4" id="KW-0238">DNA-binding</keyword>
<dbReference type="Gene3D" id="3.40.50.720">
    <property type="entry name" value="NAD(P)-binding Rossmann-like Domain"/>
    <property type="match status" value="1"/>
</dbReference>
<keyword evidence="1" id="KW-0547">Nucleotide-binding</keyword>
<proteinExistence type="predicted"/>
<sequence>MQKVLIVGAGKRGTALLHILIKTAVIEIIAVVDKDPEAPGLKEAERYGIAVSSDWKPYIQQKPDIVIHTTGDQAVFDALLQEKHEETIVMPGKMAYIVFQLMEEKQHLIQMLKEQTYKHDRIFNSTHDGMIFIDINEEIILFNHMAEKMVGKKREEVIGRPIKEVIPSTKMPRILKTREPEYNQKQLLGDHLQIVTTRLPIIDEGGRLLGALCVFKDITDAVELAEEVTNLKQVRTMLEAIIQSSDEAISVVDENGIGLLINKAYTKMTGLSEKEVIGKPANTDISEGESMHLKVLETRRPVRGVRMKVGPNEKEVIVNVAPVIVDGILKGSVGVIHDVSEIKMLTAELNRARQIIRTLEAKYTFDDIIGTSEQMLVALEQAKLGAKTPATILLRGESGTGKELFAHAIHNESDRKFNKFIRVNCAALSENLLESELFGYEDGAFSGAKRGGKKGLFEEANNGSIFLDEIGELTQNMQAKLLRVLQEKEIVRVGGTKAIPVNVRVIAATNVNIEKAMADGTFREDLYYRINRYPISIPPLRQRLEDIEALSVRLIQKINRDYGRNVKGLSQQAVRTLSAYHWPGNVRELENVLGRAMIFLNPHMEWIEKDHLPVFELEQKESDTEQGTGFDFPDIEGEKLSVAVEKFEAHLIQQTLEKHHFNRTKTAKALGVSIRNLYYKMDKYGLANEGMQ</sequence>
<keyword evidence="5" id="KW-0804">Transcription</keyword>
<dbReference type="InterPro" id="IPR035965">
    <property type="entry name" value="PAS-like_dom_sf"/>
</dbReference>
<dbReference type="Proteomes" id="UP000011182">
    <property type="component" value="Unassembled WGS sequence"/>
</dbReference>
<accession>A0A9W5LJE0</accession>
<dbReference type="InterPro" id="IPR036291">
    <property type="entry name" value="NAD(P)-bd_dom_sf"/>
</dbReference>
<dbReference type="RefSeq" id="WP_003236855.1">
    <property type="nucleotide sequence ID" value="NZ_AMXN01000002.1"/>
</dbReference>
<dbReference type="Gene3D" id="3.30.450.20">
    <property type="entry name" value="PAS domain"/>
    <property type="match status" value="2"/>
</dbReference>
<keyword evidence="3" id="KW-0805">Transcription regulation</keyword>
<dbReference type="InterPro" id="IPR000700">
    <property type="entry name" value="PAS-assoc_C"/>
</dbReference>
<dbReference type="Gene3D" id="3.40.50.300">
    <property type="entry name" value="P-loop containing nucleotide triphosphate hydrolases"/>
    <property type="match status" value="1"/>
</dbReference>
<dbReference type="SMART" id="SM00382">
    <property type="entry name" value="AAA"/>
    <property type="match status" value="1"/>
</dbReference>
<feature type="domain" description="PAS" evidence="7">
    <location>
        <begin position="234"/>
        <end position="279"/>
    </location>
</feature>
<evidence type="ECO:0000256" key="4">
    <source>
        <dbReference type="ARBA" id="ARBA00023125"/>
    </source>
</evidence>
<evidence type="ECO:0000313" key="10">
    <source>
        <dbReference type="Proteomes" id="UP000011182"/>
    </source>
</evidence>
<dbReference type="FunFam" id="3.40.50.300:FF:000006">
    <property type="entry name" value="DNA-binding transcriptional regulator NtrC"/>
    <property type="match status" value="1"/>
</dbReference>
<feature type="domain" description="PAS" evidence="7">
    <location>
        <begin position="115"/>
        <end position="166"/>
    </location>
</feature>
<dbReference type="GO" id="GO:0005524">
    <property type="term" value="F:ATP binding"/>
    <property type="evidence" value="ECO:0007669"/>
    <property type="project" value="UniProtKB-KW"/>
</dbReference>
<dbReference type="PROSITE" id="PS00688">
    <property type="entry name" value="SIGMA54_INTERACT_3"/>
    <property type="match status" value="1"/>
</dbReference>
<dbReference type="SUPFAM" id="SSF52540">
    <property type="entry name" value="P-loop containing nucleoside triphosphate hydrolases"/>
    <property type="match status" value="1"/>
</dbReference>
<dbReference type="InterPro" id="IPR002078">
    <property type="entry name" value="Sigma_54_int"/>
</dbReference>
<dbReference type="EMBL" id="AMXN01000002">
    <property type="protein sequence ID" value="ELS61870.1"/>
    <property type="molecule type" value="Genomic_DNA"/>
</dbReference>
<evidence type="ECO:0000256" key="3">
    <source>
        <dbReference type="ARBA" id="ARBA00023015"/>
    </source>
</evidence>
<dbReference type="PRINTS" id="PR01590">
    <property type="entry name" value="HTHFIS"/>
</dbReference>
<dbReference type="GO" id="GO:0043565">
    <property type="term" value="F:sequence-specific DNA binding"/>
    <property type="evidence" value="ECO:0007669"/>
    <property type="project" value="InterPro"/>
</dbReference>
<dbReference type="InterPro" id="IPR003593">
    <property type="entry name" value="AAA+_ATPase"/>
</dbReference>
<dbReference type="PANTHER" id="PTHR32071:SF121">
    <property type="entry name" value="SIGMA L-DEPENDENT TRANSCRIPTIONAL REGULATOR YQIR-RELATED"/>
    <property type="match status" value="1"/>
</dbReference>
<dbReference type="PROSITE" id="PS50045">
    <property type="entry name" value="SIGMA54_INTERACT_4"/>
    <property type="match status" value="1"/>
</dbReference>
<dbReference type="InterPro" id="IPR013767">
    <property type="entry name" value="PAS_fold"/>
</dbReference>
<reference evidence="9 10" key="1">
    <citation type="journal article" date="2014" name="Syst. Appl. Microbiol.">
        <title>Genomic insights into the taxonomic status of the three subspecies of Bacillus subtilis.</title>
        <authorList>
            <person name="Yi H."/>
            <person name="Chun J."/>
            <person name="Cha C.J."/>
        </authorList>
    </citation>
    <scope>NUCLEOTIDE SEQUENCE [LARGE SCALE GENOMIC DNA]</scope>
    <source>
        <strain evidence="9 10">KCTC 13429</strain>
    </source>
</reference>
<gene>
    <name evidence="9" type="ORF">BSI_09490</name>
</gene>
<dbReference type="Gene3D" id="1.10.10.60">
    <property type="entry name" value="Homeodomain-like"/>
    <property type="match status" value="1"/>
</dbReference>
<dbReference type="Pfam" id="PF02954">
    <property type="entry name" value="HTH_8"/>
    <property type="match status" value="1"/>
</dbReference>
<dbReference type="Gene3D" id="1.10.8.60">
    <property type="match status" value="1"/>
</dbReference>
<comment type="caution">
    <text evidence="9">The sequence shown here is derived from an EMBL/GenBank/DDBJ whole genome shotgun (WGS) entry which is preliminary data.</text>
</comment>
<evidence type="ECO:0000256" key="2">
    <source>
        <dbReference type="ARBA" id="ARBA00022840"/>
    </source>
</evidence>
<dbReference type="PROSITE" id="PS50112">
    <property type="entry name" value="PAS"/>
    <property type="match status" value="2"/>
</dbReference>
<dbReference type="PROSITE" id="PS50113">
    <property type="entry name" value="PAC"/>
    <property type="match status" value="1"/>
</dbReference>
<organism evidence="9 10">
    <name type="scientific">Bacillus inaquosorum KCTC 13429</name>
    <dbReference type="NCBI Taxonomy" id="1236548"/>
    <lineage>
        <taxon>Bacteria</taxon>
        <taxon>Bacillati</taxon>
        <taxon>Bacillota</taxon>
        <taxon>Bacilli</taxon>
        <taxon>Bacillales</taxon>
        <taxon>Bacillaceae</taxon>
        <taxon>Bacillus</taxon>
    </lineage>
</organism>
<dbReference type="InterPro" id="IPR000014">
    <property type="entry name" value="PAS"/>
</dbReference>
<evidence type="ECO:0000256" key="1">
    <source>
        <dbReference type="ARBA" id="ARBA00022741"/>
    </source>
</evidence>
<dbReference type="AlphaFoldDB" id="A0A9W5LJE0"/>
<evidence type="ECO:0000256" key="5">
    <source>
        <dbReference type="ARBA" id="ARBA00023163"/>
    </source>
</evidence>
<keyword evidence="2" id="KW-0067">ATP-binding</keyword>
<dbReference type="InterPro" id="IPR025662">
    <property type="entry name" value="Sigma_54_int_dom_ATP-bd_1"/>
</dbReference>
<dbReference type="Pfam" id="PF25601">
    <property type="entry name" value="AAA_lid_14"/>
    <property type="match status" value="1"/>
</dbReference>
<keyword evidence="10" id="KW-1185">Reference proteome</keyword>
<dbReference type="InterPro" id="IPR009057">
    <property type="entry name" value="Homeodomain-like_sf"/>
</dbReference>
<dbReference type="InterPro" id="IPR025944">
    <property type="entry name" value="Sigma_54_int_dom_CS"/>
</dbReference>
<dbReference type="InterPro" id="IPR027417">
    <property type="entry name" value="P-loop_NTPase"/>
</dbReference>
<dbReference type="CDD" id="cd00009">
    <property type="entry name" value="AAA"/>
    <property type="match status" value="1"/>
</dbReference>
<dbReference type="InterPro" id="IPR025943">
    <property type="entry name" value="Sigma_54_int_dom_ATP-bd_2"/>
</dbReference>
<evidence type="ECO:0000259" key="7">
    <source>
        <dbReference type="PROSITE" id="PS50112"/>
    </source>
</evidence>